<accession>A0A6J6LKB5</accession>
<name>A0A6J6LKB5_9ZZZZ</name>
<sequence length="58" mass="5895">MIADPPVDAGEVHETVTCVLAATVVTLRGLVGTVNGVALTSAEADPVPTALIARKRNL</sequence>
<gene>
    <name evidence="1" type="ORF">UFOPK2143_01852</name>
</gene>
<proteinExistence type="predicted"/>
<protein>
    <submittedName>
        <fullName evidence="1">Unannotated protein</fullName>
    </submittedName>
</protein>
<evidence type="ECO:0000313" key="1">
    <source>
        <dbReference type="EMBL" id="CAB4661099.1"/>
    </source>
</evidence>
<dbReference type="EMBL" id="CAEZVV010000207">
    <property type="protein sequence ID" value="CAB4661099.1"/>
    <property type="molecule type" value="Genomic_DNA"/>
</dbReference>
<dbReference type="AlphaFoldDB" id="A0A6J6LKB5"/>
<reference evidence="1" key="1">
    <citation type="submission" date="2020-05" db="EMBL/GenBank/DDBJ databases">
        <authorList>
            <person name="Chiriac C."/>
            <person name="Salcher M."/>
            <person name="Ghai R."/>
            <person name="Kavagutti S V."/>
        </authorList>
    </citation>
    <scope>NUCLEOTIDE SEQUENCE</scope>
</reference>
<organism evidence="1">
    <name type="scientific">freshwater metagenome</name>
    <dbReference type="NCBI Taxonomy" id="449393"/>
    <lineage>
        <taxon>unclassified sequences</taxon>
        <taxon>metagenomes</taxon>
        <taxon>ecological metagenomes</taxon>
    </lineage>
</organism>